<keyword evidence="6" id="KW-0503">Monooxygenase</keyword>
<dbReference type="AlphaFoldDB" id="A0A316GNW8"/>
<name>A0A316GNW8_9RHOB</name>
<gene>
    <name evidence="6" type="ORF">C7455_10166</name>
</gene>
<keyword evidence="7" id="KW-1185">Reference proteome</keyword>
<keyword evidence="4" id="KW-0560">Oxidoreductase</keyword>
<reference evidence="6 7" key="1">
    <citation type="submission" date="2018-05" db="EMBL/GenBank/DDBJ databases">
        <title>Genomic Encyclopedia of Type Strains, Phase IV (KMG-IV): sequencing the most valuable type-strain genomes for metagenomic binning, comparative biology and taxonomic classification.</title>
        <authorList>
            <person name="Goeker M."/>
        </authorList>
    </citation>
    <scope>NUCLEOTIDE SEQUENCE [LARGE SCALE GENOMIC DNA]</scope>
    <source>
        <strain evidence="6 7">DSM 16097</strain>
    </source>
</reference>
<dbReference type="Gene3D" id="3.50.50.60">
    <property type="entry name" value="FAD/NAD(P)-binding domain"/>
    <property type="match status" value="1"/>
</dbReference>
<evidence type="ECO:0000313" key="6">
    <source>
        <dbReference type="EMBL" id="PWK62041.1"/>
    </source>
</evidence>
<dbReference type="Pfam" id="PF00743">
    <property type="entry name" value="FMO-like"/>
    <property type="match status" value="1"/>
</dbReference>
<evidence type="ECO:0000256" key="1">
    <source>
        <dbReference type="ARBA" id="ARBA00009183"/>
    </source>
</evidence>
<dbReference type="EC" id="1.14.13.148" evidence="5"/>
<evidence type="ECO:0000256" key="5">
    <source>
        <dbReference type="ARBA" id="ARBA00034528"/>
    </source>
</evidence>
<dbReference type="SUPFAM" id="SSF51905">
    <property type="entry name" value="FAD/NAD(P)-binding domain"/>
    <property type="match status" value="1"/>
</dbReference>
<protein>
    <recommendedName>
        <fullName evidence="5">trimethylamine monooxygenase</fullName>
        <ecNumber evidence="5">1.14.13.148</ecNumber>
    </recommendedName>
</protein>
<dbReference type="Proteomes" id="UP000245708">
    <property type="component" value="Unassembled WGS sequence"/>
</dbReference>
<dbReference type="GO" id="GO:0004499">
    <property type="term" value="F:N,N-dimethylaniline monooxygenase activity"/>
    <property type="evidence" value="ECO:0007669"/>
    <property type="project" value="InterPro"/>
</dbReference>
<evidence type="ECO:0000313" key="7">
    <source>
        <dbReference type="Proteomes" id="UP000245708"/>
    </source>
</evidence>
<organism evidence="6 7">
    <name type="scientific">Roseicyclus mahoneyensis</name>
    <dbReference type="NCBI Taxonomy" id="164332"/>
    <lineage>
        <taxon>Bacteria</taxon>
        <taxon>Pseudomonadati</taxon>
        <taxon>Pseudomonadota</taxon>
        <taxon>Alphaproteobacteria</taxon>
        <taxon>Rhodobacterales</taxon>
        <taxon>Roseobacteraceae</taxon>
        <taxon>Roseicyclus</taxon>
    </lineage>
</organism>
<comment type="similarity">
    <text evidence="1">Belongs to the FMO family.</text>
</comment>
<dbReference type="PANTHER" id="PTHR23023">
    <property type="entry name" value="DIMETHYLANILINE MONOOXYGENASE"/>
    <property type="match status" value="1"/>
</dbReference>
<dbReference type="GO" id="GO:0050660">
    <property type="term" value="F:flavin adenine dinucleotide binding"/>
    <property type="evidence" value="ECO:0007669"/>
    <property type="project" value="InterPro"/>
</dbReference>
<dbReference type="InterPro" id="IPR020946">
    <property type="entry name" value="Flavin_mOase-like"/>
</dbReference>
<keyword evidence="3" id="KW-0274">FAD</keyword>
<dbReference type="InterPro" id="IPR050346">
    <property type="entry name" value="FMO-like"/>
</dbReference>
<dbReference type="EMBL" id="QGGW01000001">
    <property type="protein sequence ID" value="PWK62041.1"/>
    <property type="molecule type" value="Genomic_DNA"/>
</dbReference>
<accession>A0A316GNW8</accession>
<proteinExistence type="inferred from homology"/>
<dbReference type="GO" id="GO:0034899">
    <property type="term" value="F:trimethylamine monooxygenase activity"/>
    <property type="evidence" value="ECO:0007669"/>
    <property type="project" value="UniProtKB-EC"/>
</dbReference>
<keyword evidence="2" id="KW-0285">Flavoprotein</keyword>
<evidence type="ECO:0000256" key="3">
    <source>
        <dbReference type="ARBA" id="ARBA00022827"/>
    </source>
</evidence>
<dbReference type="GO" id="GO:0050661">
    <property type="term" value="F:NADP binding"/>
    <property type="evidence" value="ECO:0007669"/>
    <property type="project" value="InterPro"/>
</dbReference>
<dbReference type="RefSeq" id="WP_425450618.1">
    <property type="nucleotide sequence ID" value="NZ_QGGW01000001.1"/>
</dbReference>
<evidence type="ECO:0000256" key="4">
    <source>
        <dbReference type="ARBA" id="ARBA00023002"/>
    </source>
</evidence>
<sequence>MDFPLPQDSPDYPSHVQLLRYFNAYATEFGLRGHIKFKTVVTKTEPLPDGRWRLIWTSGEGIEGSRVFDALCVASGHHHTLR</sequence>
<comment type="caution">
    <text evidence="6">The sequence shown here is derived from an EMBL/GenBank/DDBJ whole genome shotgun (WGS) entry which is preliminary data.</text>
</comment>
<dbReference type="InterPro" id="IPR036188">
    <property type="entry name" value="FAD/NAD-bd_sf"/>
</dbReference>
<evidence type="ECO:0000256" key="2">
    <source>
        <dbReference type="ARBA" id="ARBA00022630"/>
    </source>
</evidence>